<comment type="caution">
    <text evidence="2">The sequence shown here is derived from an EMBL/GenBank/DDBJ whole genome shotgun (WGS) entry which is preliminary data.</text>
</comment>
<dbReference type="Proteomes" id="UP000178490">
    <property type="component" value="Unassembled WGS sequence"/>
</dbReference>
<protein>
    <submittedName>
        <fullName evidence="2">Uncharacterized protein</fullName>
    </submittedName>
</protein>
<reference evidence="2 3" key="1">
    <citation type="journal article" date="2016" name="Nat. Commun.">
        <title>Thousands of microbial genomes shed light on interconnected biogeochemical processes in an aquifer system.</title>
        <authorList>
            <person name="Anantharaman K."/>
            <person name="Brown C.T."/>
            <person name="Hug L.A."/>
            <person name="Sharon I."/>
            <person name="Castelle C.J."/>
            <person name="Probst A.J."/>
            <person name="Thomas B.C."/>
            <person name="Singh A."/>
            <person name="Wilkins M.J."/>
            <person name="Karaoz U."/>
            <person name="Brodie E.L."/>
            <person name="Williams K.H."/>
            <person name="Hubbard S.S."/>
            <person name="Banfield J.F."/>
        </authorList>
    </citation>
    <scope>NUCLEOTIDE SEQUENCE [LARGE SCALE GENOMIC DNA]</scope>
</reference>
<sequence length="744" mass="83904">MSETREHQQETGEVAEGSHHLESRETVNNIDSTFGKELGWFNITSDTSKVIDAQLLNVSGYDIEFVKQHHRVRDLNETVARWSGKLFKGLAGSVDVFTALDKRMPMEIKLLDDDRKETDKKMDLRELAPLIKILEYNDYLGEYGFNQDDLIKKFLAGEDLVVFVPKMEQTINGKWQESSSGEKEIINLRSQAPVDNMKDFSFDDYINKIKKYQIGFQWLGGLKDQALAKSHIENGSHTLFVETGRTTAYGFKEYLWMPTCTTSTVLNSRGDVPKTSISSRAKGHVHEVGRFSEANGTTVEFFSDLLKIHRGEIGVRDHNQTNARMNHAAVALEQTEEMQVLQNKEVEINGVKRKMSVAVIGNSRKGKIYDGMHANYDEGMKKIRGYGITDEEADDLIFSRIIAPFIYNNSMDWLMCFAKAAGSNFGYSPEKAVVKGGQSWSDYGKEGFCVAIPCKDGDPETGLKYFFDFNQLIEYVNDRIAQGDIIGVAKTQKIQEFSGLTEKQVKDATEDSTSDEDEDDEFEFTPEKGRFVYEIFSEIFGGDVGTVLEEYKRNGAAAKVTFGGSTKKLKELLIEQFKNRQFDQIIQITGESGQHGAKYLIGLLFKNFDSIASDLIDLSRGVTIAEKPKSVFDKIKIKEIDSTNVGMADFTESFDQCKIVVGDQPGFEEQTKVENSDTSAKKLKKLNTTEWGSVLLRVAKIKKNITGDAQNKIVFESKLKDAKWLVKEALIQLKKYKLIKDLGL</sequence>
<dbReference type="AlphaFoldDB" id="A0A1F6P1L3"/>
<feature type="compositionally biased region" description="Basic and acidic residues" evidence="1">
    <location>
        <begin position="1"/>
        <end position="25"/>
    </location>
</feature>
<dbReference type="EMBL" id="MFRC01000014">
    <property type="protein sequence ID" value="OGH89980.1"/>
    <property type="molecule type" value="Genomic_DNA"/>
</dbReference>
<evidence type="ECO:0000313" key="2">
    <source>
        <dbReference type="EMBL" id="OGH89980.1"/>
    </source>
</evidence>
<evidence type="ECO:0000256" key="1">
    <source>
        <dbReference type="SAM" id="MobiDB-lite"/>
    </source>
</evidence>
<proteinExistence type="predicted"/>
<feature type="region of interest" description="Disordered" evidence="1">
    <location>
        <begin position="1"/>
        <end position="26"/>
    </location>
</feature>
<organism evidence="2 3">
    <name type="scientific">Candidatus Magasanikbacteria bacterium RIFOXYD2_FULL_36_9</name>
    <dbReference type="NCBI Taxonomy" id="1798707"/>
    <lineage>
        <taxon>Bacteria</taxon>
        <taxon>Candidatus Magasanikiibacteriota</taxon>
    </lineage>
</organism>
<accession>A0A1F6P1L3</accession>
<gene>
    <name evidence="2" type="ORF">A2537_02560</name>
</gene>
<name>A0A1F6P1L3_9BACT</name>
<evidence type="ECO:0000313" key="3">
    <source>
        <dbReference type="Proteomes" id="UP000178490"/>
    </source>
</evidence>